<dbReference type="AlphaFoldDB" id="A0A7X0PJV1"/>
<comment type="caution">
    <text evidence="2">The sequence shown here is derived from an EMBL/GenBank/DDBJ whole genome shotgun (WGS) entry which is preliminary data.</text>
</comment>
<organism evidence="2 3">
    <name type="scientific">Acidovorax soli</name>
    <dbReference type="NCBI Taxonomy" id="592050"/>
    <lineage>
        <taxon>Bacteria</taxon>
        <taxon>Pseudomonadati</taxon>
        <taxon>Pseudomonadota</taxon>
        <taxon>Betaproteobacteria</taxon>
        <taxon>Burkholderiales</taxon>
        <taxon>Comamonadaceae</taxon>
        <taxon>Acidovorax</taxon>
    </lineage>
</organism>
<dbReference type="EMBL" id="JACHLK010000018">
    <property type="protein sequence ID" value="MBB6563315.1"/>
    <property type="molecule type" value="Genomic_DNA"/>
</dbReference>
<proteinExistence type="predicted"/>
<keyword evidence="1" id="KW-0812">Transmembrane</keyword>
<dbReference type="PANTHER" id="PTHR34219:SF6">
    <property type="entry name" value="BLR3280 PROTEIN"/>
    <property type="match status" value="1"/>
</dbReference>
<evidence type="ECO:0000313" key="2">
    <source>
        <dbReference type="EMBL" id="MBB6563315.1"/>
    </source>
</evidence>
<protein>
    <submittedName>
        <fullName evidence="2">Putative iron-regulated membrane protein</fullName>
    </submittedName>
</protein>
<feature type="transmembrane region" description="Helical" evidence="1">
    <location>
        <begin position="12"/>
        <end position="34"/>
    </location>
</feature>
<reference evidence="2 3" key="1">
    <citation type="submission" date="2020-08" db="EMBL/GenBank/DDBJ databases">
        <title>Functional genomics of gut bacteria from endangered species of beetles.</title>
        <authorList>
            <person name="Carlos-Shanley C."/>
        </authorList>
    </citation>
    <scope>NUCLEOTIDE SEQUENCE [LARGE SCALE GENOMIC DNA]</scope>
    <source>
        <strain evidence="2 3">S00198</strain>
    </source>
</reference>
<dbReference type="PANTHER" id="PTHR34219">
    <property type="entry name" value="IRON-REGULATED INNER MEMBRANE PROTEIN-RELATED"/>
    <property type="match status" value="1"/>
</dbReference>
<keyword evidence="3" id="KW-1185">Reference proteome</keyword>
<dbReference type="RefSeq" id="WP_184864214.1">
    <property type="nucleotide sequence ID" value="NZ_JACHLK010000018.1"/>
</dbReference>
<feature type="transmembrane region" description="Helical" evidence="1">
    <location>
        <begin position="472"/>
        <end position="496"/>
    </location>
</feature>
<gene>
    <name evidence="2" type="ORF">HNP48_006035</name>
</gene>
<name>A0A7X0PJV1_9BURK</name>
<keyword evidence="1" id="KW-1133">Transmembrane helix</keyword>
<evidence type="ECO:0000256" key="1">
    <source>
        <dbReference type="SAM" id="Phobius"/>
    </source>
</evidence>
<sequence length="523" mass="57274">MAKKLVIFLHKWLGVVLALFFLMWFVSGVVLYYVPFPSLTQAERLAAMPPLALPAGCCLAAPEAAQRAGLRAGAGEARLGMLGDVPVWRMQAAAAVGSDGAALRPRWHTLDARTGALVPPLDDAQAAAVAEAFSGRRATGTERLERDQWTVPQGLDVHRPLVKVLLDGDDGLELYVSPGAAEVVRDTRRAERFWNWLGAVPHWIYPTVLRQFPKAWHQVVVWLSIPGVLLAATGIALGVWQLFLNRRRWIPYRKFWMRWHHILGLVAAVFTLTWMFSGLMSMNPFGVFTGRAADPQARTQWAGEPPRMARGPAEAVALAAADGIVPLELDTLRIAGQAWYRVRGLGEGAVQRLVRADGPEATVVRAVPDPTVLAALQGLRPGSPPPAIEQLTQYDGLYYARHHDAASTAFNRPLPVWRAHWAGDDVSVYADPASARIVLRADATTPWQRVLYNGLHSLDFAPLLARPLLRTALVVGLSLLGIALCITSCVIAWRVFVPARRRPVRSTKPRRVVGDSSGGAWTV</sequence>
<feature type="transmembrane region" description="Helical" evidence="1">
    <location>
        <begin position="219"/>
        <end position="243"/>
    </location>
</feature>
<evidence type="ECO:0000313" key="3">
    <source>
        <dbReference type="Proteomes" id="UP000575083"/>
    </source>
</evidence>
<feature type="transmembrane region" description="Helical" evidence="1">
    <location>
        <begin position="255"/>
        <end position="276"/>
    </location>
</feature>
<accession>A0A7X0PJV1</accession>
<dbReference type="InterPro" id="IPR005625">
    <property type="entry name" value="PepSY-ass_TM"/>
</dbReference>
<keyword evidence="1" id="KW-0472">Membrane</keyword>
<dbReference type="Proteomes" id="UP000575083">
    <property type="component" value="Unassembled WGS sequence"/>
</dbReference>
<dbReference type="Pfam" id="PF03929">
    <property type="entry name" value="PepSY_TM"/>
    <property type="match status" value="1"/>
</dbReference>